<keyword evidence="2" id="KW-0812">Transmembrane</keyword>
<dbReference type="GO" id="GO:0008482">
    <property type="term" value="F:sulfite oxidase activity"/>
    <property type="evidence" value="ECO:0007669"/>
    <property type="project" value="TreeGrafter"/>
</dbReference>
<organism evidence="4">
    <name type="scientific">marine metagenome</name>
    <dbReference type="NCBI Taxonomy" id="408172"/>
    <lineage>
        <taxon>unclassified sequences</taxon>
        <taxon>metagenomes</taxon>
        <taxon>ecological metagenomes</taxon>
    </lineage>
</organism>
<dbReference type="EMBL" id="UINC01009755">
    <property type="protein sequence ID" value="SVA43680.1"/>
    <property type="molecule type" value="Genomic_DNA"/>
</dbReference>
<dbReference type="GO" id="GO:0006790">
    <property type="term" value="P:sulfur compound metabolic process"/>
    <property type="evidence" value="ECO:0007669"/>
    <property type="project" value="TreeGrafter"/>
</dbReference>
<keyword evidence="2" id="KW-1133">Transmembrane helix</keyword>
<dbReference type="PANTHER" id="PTHR19372:SF7">
    <property type="entry name" value="SULFITE OXIDASE, MITOCHONDRIAL"/>
    <property type="match status" value="1"/>
</dbReference>
<evidence type="ECO:0000256" key="2">
    <source>
        <dbReference type="SAM" id="Phobius"/>
    </source>
</evidence>
<dbReference type="Gene3D" id="2.60.40.650">
    <property type="match status" value="1"/>
</dbReference>
<feature type="transmembrane region" description="Helical" evidence="2">
    <location>
        <begin position="109"/>
        <end position="130"/>
    </location>
</feature>
<sequence length="508" mass="53102">VLSTALALGVGELAAGISNRLESFVVAVARVIIDGAPSGVVRAGIETLGTAQKTVLLVGVTIGTLGVGALAGLAARRSLTLAVTLFVAFGSLGAWAVSREPLASTGWSWLVGGVAITAGAITLVRAPLGIVRSDSDREDPRNTYADRRQFLGWATGMSVAAGALTGVGRVMLADRSVGKARDRIVLPDPARIGLQTTTTGPTTTNPPSPTRTIEATGLSPYLTPNEIFYRIDTALSVPMIDPATWSLSIEGLVAEPYRLGFDDLLTMDLVEHTVTLCCVSNEVGGSLVGNATWTGVPLEKVLQRARPLPHAEQVMARSVDGFTAGFPLGHVSDGRTALLAVGMNGEPLPIVHGFPARLVVAGLYGYVSAVKWLERIRLTTWENNDGYWIPRGWAKEAPIKIASRIDVPSGGQVAAGIQPVAGVAWSPMSGVAHVEVSVDGGPWQACELSETVGGEAWVQWLFRWAAEPGRHSIAVRAIGNDGTVQPSVPVDPAPDGAEGHHLVSVTVT</sequence>
<feature type="transmembrane region" description="Helical" evidence="2">
    <location>
        <begin position="55"/>
        <end position="73"/>
    </location>
</feature>
<keyword evidence="2" id="KW-0472">Membrane</keyword>
<dbReference type="Pfam" id="PF00174">
    <property type="entry name" value="Oxidored_molyb"/>
    <property type="match status" value="1"/>
</dbReference>
<dbReference type="PANTHER" id="PTHR19372">
    <property type="entry name" value="SULFITE REDUCTASE"/>
    <property type="match status" value="1"/>
</dbReference>
<dbReference type="Gene3D" id="3.90.420.10">
    <property type="entry name" value="Oxidoreductase, molybdopterin-binding domain"/>
    <property type="match status" value="1"/>
</dbReference>
<feature type="non-terminal residue" evidence="4">
    <location>
        <position position="1"/>
    </location>
</feature>
<dbReference type="InterPro" id="IPR014756">
    <property type="entry name" value="Ig_E-set"/>
</dbReference>
<dbReference type="GO" id="GO:0020037">
    <property type="term" value="F:heme binding"/>
    <property type="evidence" value="ECO:0007669"/>
    <property type="project" value="TreeGrafter"/>
</dbReference>
<evidence type="ECO:0000256" key="1">
    <source>
        <dbReference type="SAM" id="MobiDB-lite"/>
    </source>
</evidence>
<dbReference type="InterPro" id="IPR036374">
    <property type="entry name" value="OxRdtase_Mopterin-bd_sf"/>
</dbReference>
<protein>
    <recommendedName>
        <fullName evidence="3">Oxidoreductase molybdopterin-binding domain-containing protein</fullName>
    </recommendedName>
</protein>
<feature type="transmembrane region" description="Helical" evidence="2">
    <location>
        <begin position="79"/>
        <end position="97"/>
    </location>
</feature>
<dbReference type="AlphaFoldDB" id="A0A381VTQ7"/>
<dbReference type="SUPFAM" id="SSF56524">
    <property type="entry name" value="Oxidoreductase molybdopterin-binding domain"/>
    <property type="match status" value="1"/>
</dbReference>
<accession>A0A381VTQ7</accession>
<reference evidence="4" key="1">
    <citation type="submission" date="2018-05" db="EMBL/GenBank/DDBJ databases">
        <authorList>
            <person name="Lanie J.A."/>
            <person name="Ng W.-L."/>
            <person name="Kazmierczak K.M."/>
            <person name="Andrzejewski T.M."/>
            <person name="Davidsen T.M."/>
            <person name="Wayne K.J."/>
            <person name="Tettelin H."/>
            <person name="Glass J.I."/>
            <person name="Rusch D."/>
            <person name="Podicherti R."/>
            <person name="Tsui H.-C.T."/>
            <person name="Winkler M.E."/>
        </authorList>
    </citation>
    <scope>NUCLEOTIDE SEQUENCE</scope>
</reference>
<evidence type="ECO:0000313" key="4">
    <source>
        <dbReference type="EMBL" id="SVA43680.1"/>
    </source>
</evidence>
<feature type="region of interest" description="Disordered" evidence="1">
    <location>
        <begin position="192"/>
        <end position="216"/>
    </location>
</feature>
<gene>
    <name evidence="4" type="ORF">METZ01_LOCUS96534</name>
</gene>
<evidence type="ECO:0000259" key="3">
    <source>
        <dbReference type="Pfam" id="PF00174"/>
    </source>
</evidence>
<dbReference type="GO" id="GO:0043546">
    <property type="term" value="F:molybdopterin cofactor binding"/>
    <property type="evidence" value="ECO:0007669"/>
    <property type="project" value="TreeGrafter"/>
</dbReference>
<feature type="transmembrane region" description="Helical" evidence="2">
    <location>
        <begin position="150"/>
        <end position="172"/>
    </location>
</feature>
<proteinExistence type="predicted"/>
<dbReference type="InterPro" id="IPR000572">
    <property type="entry name" value="OxRdtase_Mopterin-bd_dom"/>
</dbReference>
<feature type="domain" description="Oxidoreductase molybdopterin-binding" evidence="3">
    <location>
        <begin position="235"/>
        <end position="388"/>
    </location>
</feature>
<name>A0A381VTQ7_9ZZZZ</name>
<dbReference type="SUPFAM" id="SSF81296">
    <property type="entry name" value="E set domains"/>
    <property type="match status" value="1"/>
</dbReference>